<dbReference type="EMBL" id="CP126114">
    <property type="protein sequence ID" value="WHY88958.1"/>
    <property type="molecule type" value="Genomic_DNA"/>
</dbReference>
<gene>
    <name evidence="4" type="ORF">QNH39_05730</name>
</gene>
<name>A0AA95MWG7_9BACI</name>
<evidence type="ECO:0000256" key="2">
    <source>
        <dbReference type="ARBA" id="ARBA00022801"/>
    </source>
</evidence>
<dbReference type="PANTHER" id="PTHR43736">
    <property type="entry name" value="ADP-RIBOSE PYROPHOSPHATASE"/>
    <property type="match status" value="1"/>
</dbReference>
<dbReference type="PROSITE" id="PS00893">
    <property type="entry name" value="NUDIX_BOX"/>
    <property type="match status" value="1"/>
</dbReference>
<evidence type="ECO:0000313" key="5">
    <source>
        <dbReference type="Proteomes" id="UP001178288"/>
    </source>
</evidence>
<keyword evidence="5" id="KW-1185">Reference proteome</keyword>
<dbReference type="KEGG" id="nnv:QNH39_05730"/>
<evidence type="ECO:0000256" key="1">
    <source>
        <dbReference type="ARBA" id="ARBA00005582"/>
    </source>
</evidence>
<evidence type="ECO:0000313" key="4">
    <source>
        <dbReference type="EMBL" id="WHY88958.1"/>
    </source>
</evidence>
<accession>A0AA95MWG7</accession>
<dbReference type="GO" id="GO:0016787">
    <property type="term" value="F:hydrolase activity"/>
    <property type="evidence" value="ECO:0007669"/>
    <property type="project" value="UniProtKB-KW"/>
</dbReference>
<comment type="similarity">
    <text evidence="1">Belongs to the Nudix hydrolase family.</text>
</comment>
<dbReference type="Pfam" id="PF00293">
    <property type="entry name" value="NUDIX"/>
    <property type="match status" value="1"/>
</dbReference>
<dbReference type="Proteomes" id="UP001178288">
    <property type="component" value="Chromosome"/>
</dbReference>
<evidence type="ECO:0000259" key="3">
    <source>
        <dbReference type="PROSITE" id="PS51462"/>
    </source>
</evidence>
<dbReference type="InterPro" id="IPR000086">
    <property type="entry name" value="NUDIX_hydrolase_dom"/>
</dbReference>
<reference evidence="4" key="1">
    <citation type="submission" date="2023-05" db="EMBL/GenBank/DDBJ databases">
        <title>Comparative genomics of Bacillaceae isolates and their secondary metabolite potential.</title>
        <authorList>
            <person name="Song L."/>
            <person name="Nielsen L.J."/>
            <person name="Mohite O."/>
            <person name="Xu X."/>
            <person name="Weber T."/>
            <person name="Kovacs A.T."/>
        </authorList>
    </citation>
    <scope>NUCLEOTIDE SEQUENCE</scope>
    <source>
        <strain evidence="4">XLM17</strain>
    </source>
</reference>
<sequence length="156" mass="17727">MTQNGIVLVVSVSIIKGDEVLIIKENKPFAINKWNFPSGHIEYKEDILDAACREVKEETGFDVKLTGTTGVYNFISSSNDQVILFHFTGEIIGGSLEIEEDVIIDSKWIKVSELMNFDNKQLRDPNVIRQIIDRIVNQKVHPINIFNDRLIPGKKD</sequence>
<protein>
    <submittedName>
        <fullName evidence="4">NUDIX domain-containing protein</fullName>
    </submittedName>
</protein>
<dbReference type="PROSITE" id="PS51462">
    <property type="entry name" value="NUDIX"/>
    <property type="match status" value="1"/>
</dbReference>
<dbReference type="SUPFAM" id="SSF55811">
    <property type="entry name" value="Nudix"/>
    <property type="match status" value="1"/>
</dbReference>
<dbReference type="InterPro" id="IPR015797">
    <property type="entry name" value="NUDIX_hydrolase-like_dom_sf"/>
</dbReference>
<keyword evidence="2" id="KW-0378">Hydrolase</keyword>
<dbReference type="RefSeq" id="WP_066096144.1">
    <property type="nucleotide sequence ID" value="NZ_CP126114.1"/>
</dbReference>
<organism evidence="4 5">
    <name type="scientific">Neobacillus novalis</name>
    <dbReference type="NCBI Taxonomy" id="220687"/>
    <lineage>
        <taxon>Bacteria</taxon>
        <taxon>Bacillati</taxon>
        <taxon>Bacillota</taxon>
        <taxon>Bacilli</taxon>
        <taxon>Bacillales</taxon>
        <taxon>Bacillaceae</taxon>
        <taxon>Neobacillus</taxon>
    </lineage>
</organism>
<dbReference type="AlphaFoldDB" id="A0AA95MWG7"/>
<dbReference type="PANTHER" id="PTHR43736:SF1">
    <property type="entry name" value="DIHYDRONEOPTERIN TRIPHOSPHATE DIPHOSPHATASE"/>
    <property type="match status" value="1"/>
</dbReference>
<dbReference type="Gene3D" id="3.90.79.10">
    <property type="entry name" value="Nucleoside Triphosphate Pyrophosphohydrolase"/>
    <property type="match status" value="1"/>
</dbReference>
<proteinExistence type="inferred from homology"/>
<feature type="domain" description="Nudix hydrolase" evidence="3">
    <location>
        <begin position="5"/>
        <end position="135"/>
    </location>
</feature>
<dbReference type="InterPro" id="IPR020084">
    <property type="entry name" value="NUDIX_hydrolase_CS"/>
</dbReference>